<comment type="caution">
    <text evidence="2">The sequence shown here is derived from an EMBL/GenBank/DDBJ whole genome shotgun (WGS) entry which is preliminary data.</text>
</comment>
<evidence type="ECO:0000313" key="3">
    <source>
        <dbReference type="Proteomes" id="UP000663831"/>
    </source>
</evidence>
<evidence type="ECO:0000256" key="1">
    <source>
        <dbReference type="SAM" id="MobiDB-lite"/>
    </source>
</evidence>
<dbReference type="GO" id="GO:0000166">
    <property type="term" value="F:nucleotide binding"/>
    <property type="evidence" value="ECO:0007669"/>
    <property type="project" value="InterPro"/>
</dbReference>
<proteinExistence type="predicted"/>
<dbReference type="InterPro" id="IPR010978">
    <property type="entry name" value="tRNA-bd_arm"/>
</dbReference>
<gene>
    <name evidence="2" type="ORF">RDB_LOCUS57332</name>
</gene>
<dbReference type="OrthoDB" id="3256328at2759"/>
<dbReference type="Proteomes" id="UP000663831">
    <property type="component" value="Unassembled WGS sequence"/>
</dbReference>
<dbReference type="SUPFAM" id="SSF46589">
    <property type="entry name" value="tRNA-binding arm"/>
    <property type="match status" value="1"/>
</dbReference>
<dbReference type="AlphaFoldDB" id="A0A8H3AZ34"/>
<evidence type="ECO:0000313" key="2">
    <source>
        <dbReference type="EMBL" id="CAE6443843.1"/>
    </source>
</evidence>
<reference evidence="2" key="1">
    <citation type="submission" date="2021-01" db="EMBL/GenBank/DDBJ databases">
        <authorList>
            <person name="Kaushik A."/>
        </authorList>
    </citation>
    <scope>NUCLEOTIDE SEQUENCE</scope>
    <source>
        <strain evidence="2">AG3-1AP</strain>
    </source>
</reference>
<feature type="compositionally biased region" description="Basic and acidic residues" evidence="1">
    <location>
        <begin position="83"/>
        <end position="109"/>
    </location>
</feature>
<accession>A0A8H3AZ34</accession>
<organism evidence="2 3">
    <name type="scientific">Rhizoctonia solani</name>
    <dbReference type="NCBI Taxonomy" id="456999"/>
    <lineage>
        <taxon>Eukaryota</taxon>
        <taxon>Fungi</taxon>
        <taxon>Dikarya</taxon>
        <taxon>Basidiomycota</taxon>
        <taxon>Agaricomycotina</taxon>
        <taxon>Agaricomycetes</taxon>
        <taxon>Cantharellales</taxon>
        <taxon>Ceratobasidiaceae</taxon>
        <taxon>Rhizoctonia</taxon>
    </lineage>
</organism>
<feature type="region of interest" description="Disordered" evidence="1">
    <location>
        <begin position="77"/>
        <end position="158"/>
    </location>
</feature>
<protein>
    <submittedName>
        <fullName evidence="2">Uncharacterized protein</fullName>
    </submittedName>
</protein>
<dbReference type="EMBL" id="CAJMWV010001701">
    <property type="protein sequence ID" value="CAE6443843.1"/>
    <property type="molecule type" value="Genomic_DNA"/>
</dbReference>
<name>A0A8H3AZ34_9AGAM</name>
<sequence length="207" mass="23074">MAQASLRRPIPSGLLPPPKLNYEGLIHTDQASNANNRNVNLSERTFVALQRDLDARKTTTRGADELCARQLHVGEAARLASTPEDKENAARKSRTLRDSVQARERELSQLEKSLLAHGPRIPNTSHPDVPLGPESNARIVSSHGPAPLPTDPQRDHNELNDLPRMRFVENGVRFKEGGDLECLVLPSALRRHWVGGNRFGKVEIQWE</sequence>